<evidence type="ECO:0000313" key="2">
    <source>
        <dbReference type="Proteomes" id="UP001597357"/>
    </source>
</evidence>
<sequence length="152" mass="17811">MKEEVNDNQYKDFTESQPILDFKFPDTVLVGSLVEGEIKYDTFQYLKRFGENTICDNQVILLYLLTNQSKKELNLKDIDKSPHRKIIIDKCKSDKCEDGKFFFSLIFNETGYNTIHGVINENLGLYLENDSELKYTTRNLPFSKDVFVKKNE</sequence>
<proteinExistence type="predicted"/>
<reference evidence="2" key="1">
    <citation type="journal article" date="2019" name="Int. J. Syst. Evol. Microbiol.">
        <title>The Global Catalogue of Microorganisms (GCM) 10K type strain sequencing project: providing services to taxonomists for standard genome sequencing and annotation.</title>
        <authorList>
            <consortium name="The Broad Institute Genomics Platform"/>
            <consortium name="The Broad Institute Genome Sequencing Center for Infectious Disease"/>
            <person name="Wu L."/>
            <person name="Ma J."/>
        </authorList>
    </citation>
    <scope>NUCLEOTIDE SEQUENCE [LARGE SCALE GENOMIC DNA]</scope>
    <source>
        <strain evidence="2">KCTC 42255</strain>
    </source>
</reference>
<evidence type="ECO:0000313" key="1">
    <source>
        <dbReference type="EMBL" id="MFD2698397.1"/>
    </source>
</evidence>
<organism evidence="1 2">
    <name type="scientific">Mesonia sediminis</name>
    <dbReference type="NCBI Taxonomy" id="1703946"/>
    <lineage>
        <taxon>Bacteria</taxon>
        <taxon>Pseudomonadati</taxon>
        <taxon>Bacteroidota</taxon>
        <taxon>Flavobacteriia</taxon>
        <taxon>Flavobacteriales</taxon>
        <taxon>Flavobacteriaceae</taxon>
        <taxon>Mesonia</taxon>
    </lineage>
</organism>
<accession>A0ABW5SF82</accession>
<gene>
    <name evidence="1" type="ORF">ACFSQ0_10365</name>
</gene>
<name>A0ABW5SF82_9FLAO</name>
<dbReference type="Proteomes" id="UP001597357">
    <property type="component" value="Unassembled WGS sequence"/>
</dbReference>
<dbReference type="EMBL" id="JBHULZ010000041">
    <property type="protein sequence ID" value="MFD2698397.1"/>
    <property type="molecule type" value="Genomic_DNA"/>
</dbReference>
<dbReference type="RefSeq" id="WP_379047883.1">
    <property type="nucleotide sequence ID" value="NZ_JBHULZ010000041.1"/>
</dbReference>
<comment type="caution">
    <text evidence="1">The sequence shown here is derived from an EMBL/GenBank/DDBJ whole genome shotgun (WGS) entry which is preliminary data.</text>
</comment>
<keyword evidence="2" id="KW-1185">Reference proteome</keyword>
<protein>
    <submittedName>
        <fullName evidence="1">Uncharacterized protein</fullName>
    </submittedName>
</protein>